<dbReference type="Ensembl" id="ENSBTAT00000020266.7">
    <property type="protein sequence ID" value="ENSBTAP00000020266.7"/>
    <property type="gene ID" value="ENSBTAG00000022275.6"/>
</dbReference>
<dbReference type="NCBIfam" id="NF003239">
    <property type="entry name" value="PRK04199.1-4"/>
    <property type="match status" value="1"/>
</dbReference>
<reference evidence="5" key="1">
    <citation type="submission" date="2018-03" db="EMBL/GenBank/DDBJ databases">
        <title>ARS-UCD1.2.</title>
        <authorList>
            <person name="Rosen B.D."/>
            <person name="Bickhart D.M."/>
            <person name="Koren S."/>
            <person name="Schnabel R.D."/>
            <person name="Hall R."/>
            <person name="Zimin A."/>
            <person name="Dreischer C."/>
            <person name="Schultheiss S."/>
            <person name="Schroeder S.G."/>
            <person name="Elsik C.G."/>
            <person name="Couldrey C."/>
            <person name="Liu G.E."/>
            <person name="Van Tassell C.P."/>
            <person name="Phillippy A.M."/>
            <person name="Smith T.P.L."/>
            <person name="Medrano J.F."/>
        </authorList>
    </citation>
    <scope>NUCLEOTIDE SEQUENCE [LARGE SCALE GENOMIC DNA]</scope>
    <source>
        <strain evidence="5">Hereford</strain>
    </source>
</reference>
<dbReference type="PANTHER" id="PTHR11726">
    <property type="entry name" value="60S RIBOSOMAL PROTEIN L10"/>
    <property type="match status" value="1"/>
</dbReference>
<feature type="compositionally biased region" description="Low complexity" evidence="4">
    <location>
        <begin position="134"/>
        <end position="154"/>
    </location>
</feature>
<protein>
    <recommendedName>
        <fullName evidence="7">Ribosomal protein L10e/L16 domain-containing protein</fullName>
    </recommendedName>
</protein>
<evidence type="ECO:0000256" key="2">
    <source>
        <dbReference type="ARBA" id="ARBA00022980"/>
    </source>
</evidence>
<dbReference type="FunFam" id="3.90.1170.10:FF:000002">
    <property type="entry name" value="60S ribosomal protein L10"/>
    <property type="match status" value="1"/>
</dbReference>
<dbReference type="GeneTree" id="ENSGT00390000003897"/>
<dbReference type="GO" id="GO:0006412">
    <property type="term" value="P:translation"/>
    <property type="evidence" value="ECO:0007669"/>
    <property type="project" value="InterPro"/>
</dbReference>
<dbReference type="InterPro" id="IPR016180">
    <property type="entry name" value="Ribosomal_uL16_dom"/>
</dbReference>
<accession>A0AAF6Z153</accession>
<dbReference type="Proteomes" id="UP000009136">
    <property type="component" value="Chromosome 1"/>
</dbReference>
<evidence type="ECO:0000313" key="6">
    <source>
        <dbReference type="Proteomes" id="UP000009136"/>
    </source>
</evidence>
<keyword evidence="2" id="KW-0689">Ribosomal protein</keyword>
<dbReference type="CDD" id="cd01433">
    <property type="entry name" value="Ribosomal_L16_L10e"/>
    <property type="match status" value="1"/>
</dbReference>
<evidence type="ECO:0008006" key="7">
    <source>
        <dbReference type="Google" id="ProtNLM"/>
    </source>
</evidence>
<dbReference type="GO" id="GO:0015934">
    <property type="term" value="C:large ribosomal subunit"/>
    <property type="evidence" value="ECO:0007669"/>
    <property type="project" value="UniProtKB-ARBA"/>
</dbReference>
<dbReference type="PROSITE" id="PS01257">
    <property type="entry name" value="RIBOSOMAL_L10E"/>
    <property type="match status" value="1"/>
</dbReference>
<dbReference type="InterPro" id="IPR047873">
    <property type="entry name" value="Ribosomal_uL16"/>
</dbReference>
<reference evidence="5" key="3">
    <citation type="submission" date="2025-09" db="UniProtKB">
        <authorList>
            <consortium name="Ensembl"/>
        </authorList>
    </citation>
    <scope>IDENTIFICATION</scope>
    <source>
        <strain evidence="5">Hereford</strain>
    </source>
</reference>
<dbReference type="InterPro" id="IPR001197">
    <property type="entry name" value="Ribosomal_uL16_euk_arch"/>
</dbReference>
<comment type="similarity">
    <text evidence="1">Belongs to the universal ribosomal protein uL16 family.</text>
</comment>
<sequence length="210" mass="23342">MGRRPARCYRYCKNKPYPKSRFCRGVPDAKIRIFDLGRKKAKVDEFPLCGHMVSDEYEQLSSEALEAARICANKYMVKSCGKDGFHIRVRLHPFHVIRINKMLSCAGADRLQTGMRGAFGKPQGTVARVHIGQPSAGPSSSSLAARRSTSLRSGDLPSSTRMNLRTWWQKSDSSQTAVGSNTSLIVVLWTNGGPCTHEHQCCPLLNHAHQ</sequence>
<dbReference type="Pfam" id="PF00252">
    <property type="entry name" value="Ribosomal_L16"/>
    <property type="match status" value="1"/>
</dbReference>
<dbReference type="InterPro" id="IPR036920">
    <property type="entry name" value="Ribosomal_uL16_sf"/>
</dbReference>
<keyword evidence="6" id="KW-1185">Reference proteome</keyword>
<name>A0AAF6Z153_BOVIN</name>
<evidence type="ECO:0000313" key="5">
    <source>
        <dbReference type="Ensembl" id="ENSBTAP00000020266.7"/>
    </source>
</evidence>
<reference evidence="5" key="2">
    <citation type="submission" date="2025-08" db="UniProtKB">
        <authorList>
            <consortium name="Ensembl"/>
        </authorList>
    </citation>
    <scope>IDENTIFICATION</scope>
    <source>
        <strain evidence="5">Hereford</strain>
    </source>
</reference>
<proteinExistence type="inferred from homology"/>
<evidence type="ECO:0000256" key="3">
    <source>
        <dbReference type="ARBA" id="ARBA00023274"/>
    </source>
</evidence>
<keyword evidence="3" id="KW-0687">Ribonucleoprotein</keyword>
<organism evidence="5 6">
    <name type="scientific">Bos taurus</name>
    <name type="common">Bovine</name>
    <dbReference type="NCBI Taxonomy" id="9913"/>
    <lineage>
        <taxon>Eukaryota</taxon>
        <taxon>Metazoa</taxon>
        <taxon>Chordata</taxon>
        <taxon>Craniata</taxon>
        <taxon>Vertebrata</taxon>
        <taxon>Euteleostomi</taxon>
        <taxon>Mammalia</taxon>
        <taxon>Eutheria</taxon>
        <taxon>Laurasiatheria</taxon>
        <taxon>Artiodactyla</taxon>
        <taxon>Ruminantia</taxon>
        <taxon>Pecora</taxon>
        <taxon>Bovidae</taxon>
        <taxon>Bovinae</taxon>
        <taxon>Bos</taxon>
    </lineage>
</organism>
<dbReference type="SUPFAM" id="SSF54686">
    <property type="entry name" value="Ribosomal protein L16p/L10e"/>
    <property type="match status" value="1"/>
</dbReference>
<feature type="region of interest" description="Disordered" evidence="4">
    <location>
        <begin position="132"/>
        <end position="159"/>
    </location>
</feature>
<evidence type="ECO:0000256" key="1">
    <source>
        <dbReference type="ARBA" id="ARBA00008931"/>
    </source>
</evidence>
<dbReference type="AlphaFoldDB" id="A0AAF6Z153"/>
<dbReference type="Gene3D" id="3.90.1170.10">
    <property type="entry name" value="Ribosomal protein L10e/L16"/>
    <property type="match status" value="1"/>
</dbReference>
<dbReference type="GO" id="GO:0003735">
    <property type="term" value="F:structural constituent of ribosome"/>
    <property type="evidence" value="ECO:0007669"/>
    <property type="project" value="InterPro"/>
</dbReference>
<evidence type="ECO:0000256" key="4">
    <source>
        <dbReference type="SAM" id="MobiDB-lite"/>
    </source>
</evidence>
<dbReference type="InterPro" id="IPR018255">
    <property type="entry name" value="Ribosomal_uL16_CS_euk_arc"/>
</dbReference>